<evidence type="ECO:0000313" key="2">
    <source>
        <dbReference type="Proteomes" id="UP000308600"/>
    </source>
</evidence>
<accession>A0ACD3A1T2</accession>
<name>A0ACD3A1T2_9AGAR</name>
<dbReference type="Proteomes" id="UP000308600">
    <property type="component" value="Unassembled WGS sequence"/>
</dbReference>
<evidence type="ECO:0000313" key="1">
    <source>
        <dbReference type="EMBL" id="TFK59577.1"/>
    </source>
</evidence>
<reference evidence="1 2" key="1">
    <citation type="journal article" date="2019" name="Nat. Ecol. Evol.">
        <title>Megaphylogeny resolves global patterns of mushroom evolution.</title>
        <authorList>
            <person name="Varga T."/>
            <person name="Krizsan K."/>
            <person name="Foldi C."/>
            <person name="Dima B."/>
            <person name="Sanchez-Garcia M."/>
            <person name="Sanchez-Ramirez S."/>
            <person name="Szollosi G.J."/>
            <person name="Szarkandi J.G."/>
            <person name="Papp V."/>
            <person name="Albert L."/>
            <person name="Andreopoulos W."/>
            <person name="Angelini C."/>
            <person name="Antonin V."/>
            <person name="Barry K.W."/>
            <person name="Bougher N.L."/>
            <person name="Buchanan P."/>
            <person name="Buyck B."/>
            <person name="Bense V."/>
            <person name="Catcheside P."/>
            <person name="Chovatia M."/>
            <person name="Cooper J."/>
            <person name="Damon W."/>
            <person name="Desjardin D."/>
            <person name="Finy P."/>
            <person name="Geml J."/>
            <person name="Haridas S."/>
            <person name="Hughes K."/>
            <person name="Justo A."/>
            <person name="Karasinski D."/>
            <person name="Kautmanova I."/>
            <person name="Kiss B."/>
            <person name="Kocsube S."/>
            <person name="Kotiranta H."/>
            <person name="LaButti K.M."/>
            <person name="Lechner B.E."/>
            <person name="Liimatainen K."/>
            <person name="Lipzen A."/>
            <person name="Lukacs Z."/>
            <person name="Mihaltcheva S."/>
            <person name="Morgado L.N."/>
            <person name="Niskanen T."/>
            <person name="Noordeloos M.E."/>
            <person name="Ohm R.A."/>
            <person name="Ortiz-Santana B."/>
            <person name="Ovrebo C."/>
            <person name="Racz N."/>
            <person name="Riley R."/>
            <person name="Savchenko A."/>
            <person name="Shiryaev A."/>
            <person name="Soop K."/>
            <person name="Spirin V."/>
            <person name="Szebenyi C."/>
            <person name="Tomsovsky M."/>
            <person name="Tulloss R.E."/>
            <person name="Uehling J."/>
            <person name="Grigoriev I.V."/>
            <person name="Vagvolgyi C."/>
            <person name="Papp T."/>
            <person name="Martin F.M."/>
            <person name="Miettinen O."/>
            <person name="Hibbett D.S."/>
            <person name="Nagy L.G."/>
        </authorList>
    </citation>
    <scope>NUCLEOTIDE SEQUENCE [LARGE SCALE GENOMIC DNA]</scope>
    <source>
        <strain evidence="1 2">NL-1719</strain>
    </source>
</reference>
<keyword evidence="2" id="KW-1185">Reference proteome</keyword>
<proteinExistence type="predicted"/>
<dbReference type="EMBL" id="ML208940">
    <property type="protein sequence ID" value="TFK59577.1"/>
    <property type="molecule type" value="Genomic_DNA"/>
</dbReference>
<sequence length="357" mass="39691">MVKIPPVELMAGPSMLGCTLNWFLFGCLCVQTYDYHQLFYKGDRLGIKILVYAVFVIELISTALVTNTSFTVVIVRWGSPNAFDHCPDTSPPTVALNVIIATIVQFFFAWRVWCMRKDIFGKITVFLITSISLVSLVSGLIFVYKYRRIHQEYDKLVTLSAFMETWLSATFVCDFIIAAAMVAILKMAGTSITFTRTKTILNHLIVHTIETGSFTALVALSELLLFYLYPATYLHLVQLYMLGRLYSNVLVASLNGRHRMRSLMSDSYESACVGTLQIQPTTMSLSFTSGATSATKAISEGSSNVNKRLVAAAEDLNEDKLKTTGTISMSVLVRIEHDEESLSGSSTERVPSRDSEP</sequence>
<protein>
    <submittedName>
        <fullName evidence="1">Uncharacterized protein</fullName>
    </submittedName>
</protein>
<organism evidence="1 2">
    <name type="scientific">Pluteus cervinus</name>
    <dbReference type="NCBI Taxonomy" id="181527"/>
    <lineage>
        <taxon>Eukaryota</taxon>
        <taxon>Fungi</taxon>
        <taxon>Dikarya</taxon>
        <taxon>Basidiomycota</taxon>
        <taxon>Agaricomycotina</taxon>
        <taxon>Agaricomycetes</taxon>
        <taxon>Agaricomycetidae</taxon>
        <taxon>Agaricales</taxon>
        <taxon>Pluteineae</taxon>
        <taxon>Pluteaceae</taxon>
        <taxon>Pluteus</taxon>
    </lineage>
</organism>
<gene>
    <name evidence="1" type="ORF">BDN72DRAFT_593760</name>
</gene>